<dbReference type="RefSeq" id="WP_004099624.1">
    <property type="nucleotide sequence ID" value="NZ_AFGF01000269.1"/>
</dbReference>
<comment type="caution">
    <text evidence="1">The sequence shown here is derived from an EMBL/GenBank/DDBJ whole genome shotgun (WGS) entry which is preliminary data.</text>
</comment>
<organism evidence="1 2">
    <name type="scientific">Acetonema longum DSM 6540</name>
    <dbReference type="NCBI Taxonomy" id="1009370"/>
    <lineage>
        <taxon>Bacteria</taxon>
        <taxon>Bacillati</taxon>
        <taxon>Bacillota</taxon>
        <taxon>Negativicutes</taxon>
        <taxon>Acetonemataceae</taxon>
        <taxon>Acetonema</taxon>
    </lineage>
</organism>
<keyword evidence="2" id="KW-1185">Reference proteome</keyword>
<sequence length="123" mass="13849">MEETSEQISVTVSVKLTRTLWFNTYRGLVLDAAGDYFGTIRIIPEIPLARSEVPDNAPEVKSYVIILVEDAVSLTNDTIIEFETAVSQALLAELTKLNLTPEYCQFFYPHLTETLDSDMTMPQ</sequence>
<gene>
    <name evidence="1" type="ORF">ALO_20612</name>
</gene>
<protein>
    <submittedName>
        <fullName evidence="1">Uncharacterized protein</fullName>
    </submittedName>
</protein>
<evidence type="ECO:0000313" key="2">
    <source>
        <dbReference type="Proteomes" id="UP000003240"/>
    </source>
</evidence>
<dbReference type="eggNOG" id="ENOG5033486">
    <property type="taxonomic scope" value="Bacteria"/>
</dbReference>
<dbReference type="Proteomes" id="UP000003240">
    <property type="component" value="Unassembled WGS sequence"/>
</dbReference>
<dbReference type="AlphaFoldDB" id="F7NPS5"/>
<dbReference type="EMBL" id="AFGF01000269">
    <property type="protein sequence ID" value="EGO61916.1"/>
    <property type="molecule type" value="Genomic_DNA"/>
</dbReference>
<dbReference type="OrthoDB" id="1633985at2"/>
<evidence type="ECO:0000313" key="1">
    <source>
        <dbReference type="EMBL" id="EGO61916.1"/>
    </source>
</evidence>
<reference evidence="1 2" key="1">
    <citation type="journal article" date="2011" name="EMBO J.">
        <title>Structural diversity of bacterial flagellar motors.</title>
        <authorList>
            <person name="Chen S."/>
            <person name="Beeby M."/>
            <person name="Murphy G.E."/>
            <person name="Leadbetter J.R."/>
            <person name="Hendrixson D.R."/>
            <person name="Briegel A."/>
            <person name="Li Z."/>
            <person name="Shi J."/>
            <person name="Tocheva E.I."/>
            <person name="Muller A."/>
            <person name="Dobro M.J."/>
            <person name="Jensen G.J."/>
        </authorList>
    </citation>
    <scope>NUCLEOTIDE SEQUENCE [LARGE SCALE GENOMIC DNA]</scope>
    <source>
        <strain evidence="1 2">DSM 6540</strain>
    </source>
</reference>
<accession>F7NPS5</accession>
<name>F7NPS5_9FIRM</name>
<proteinExistence type="predicted"/>